<dbReference type="Proteomes" id="UP000291088">
    <property type="component" value="Unassembled WGS sequence"/>
</dbReference>
<sequence>MNEDETVTFGLALDASAAIGVLDDLERRSQGFGAALTGALKSATLGGKGLEDTLKAVGERLAGVALSAGLKPLDTLVSSLTAGLADGLGSLFAFADGGVPGRVTPFAAGGVVSAPTYFPMGGDLGLMGEAGTEAVLPLKRGPDGTLGVSGGGGTTQIVFNVTANDAESFRKSEGQVTAMLARSVARGRRNL</sequence>
<evidence type="ECO:0000313" key="2">
    <source>
        <dbReference type="Proteomes" id="UP000291088"/>
    </source>
</evidence>
<accession>A0A4Q2TWH7</accession>
<organism evidence="1 2">
    <name type="scientific">Ciceribacter ferrooxidans</name>
    <dbReference type="NCBI Taxonomy" id="2509717"/>
    <lineage>
        <taxon>Bacteria</taxon>
        <taxon>Pseudomonadati</taxon>
        <taxon>Pseudomonadota</taxon>
        <taxon>Alphaproteobacteria</taxon>
        <taxon>Hyphomicrobiales</taxon>
        <taxon>Rhizobiaceae</taxon>
        <taxon>Ciceribacter</taxon>
    </lineage>
</organism>
<name>A0A4Q2TWH7_9HYPH</name>
<keyword evidence="2" id="KW-1185">Reference proteome</keyword>
<proteinExistence type="predicted"/>
<dbReference type="EMBL" id="SDVB01000050">
    <property type="protein sequence ID" value="RYC26847.1"/>
    <property type="molecule type" value="Genomic_DNA"/>
</dbReference>
<dbReference type="RefSeq" id="WP_129330321.1">
    <property type="nucleotide sequence ID" value="NZ_SDVB01000050.1"/>
</dbReference>
<dbReference type="OrthoDB" id="8448547at2"/>
<dbReference type="AlphaFoldDB" id="A0A4Q2TWH7"/>
<comment type="caution">
    <text evidence="1">The sequence shown here is derived from an EMBL/GenBank/DDBJ whole genome shotgun (WGS) entry which is preliminary data.</text>
</comment>
<evidence type="ECO:0000313" key="1">
    <source>
        <dbReference type="EMBL" id="RYC26847.1"/>
    </source>
</evidence>
<gene>
    <name evidence="1" type="ORF">EUU22_01310</name>
</gene>
<protein>
    <submittedName>
        <fullName evidence="1">Phage tail tape measure protein</fullName>
    </submittedName>
</protein>
<reference evidence="1 2" key="1">
    <citation type="submission" date="2019-01" db="EMBL/GenBank/DDBJ databases">
        <authorList>
            <person name="Deng T."/>
        </authorList>
    </citation>
    <scope>NUCLEOTIDE SEQUENCE [LARGE SCALE GENOMIC DNA]</scope>
    <source>
        <strain evidence="1 2">F8825</strain>
    </source>
</reference>